<dbReference type="EMBL" id="CT868659">
    <property type="protein sequence ID" value="CAK90287.1"/>
    <property type="molecule type" value="Genomic_DNA"/>
</dbReference>
<reference evidence="1 2" key="1">
    <citation type="journal article" date="2006" name="Nature">
        <title>Global trends of whole-genome duplications revealed by the ciliate Paramecium tetraurelia.</title>
        <authorList>
            <consortium name="Genoscope"/>
            <person name="Aury J.-M."/>
            <person name="Jaillon O."/>
            <person name="Duret L."/>
            <person name="Noel B."/>
            <person name="Jubin C."/>
            <person name="Porcel B.M."/>
            <person name="Segurens B."/>
            <person name="Daubin V."/>
            <person name="Anthouard V."/>
            <person name="Aiach N."/>
            <person name="Arnaiz O."/>
            <person name="Billaut A."/>
            <person name="Beisson J."/>
            <person name="Blanc I."/>
            <person name="Bouhouche K."/>
            <person name="Camara F."/>
            <person name="Duharcourt S."/>
            <person name="Guigo R."/>
            <person name="Gogendeau D."/>
            <person name="Katinka M."/>
            <person name="Keller A.-M."/>
            <person name="Kissmehl R."/>
            <person name="Klotz C."/>
            <person name="Koll F."/>
            <person name="Le Moue A."/>
            <person name="Lepere C."/>
            <person name="Malinsky S."/>
            <person name="Nowacki M."/>
            <person name="Nowak J.K."/>
            <person name="Plattner H."/>
            <person name="Poulain J."/>
            <person name="Ruiz F."/>
            <person name="Serrano V."/>
            <person name="Zagulski M."/>
            <person name="Dessen P."/>
            <person name="Betermier M."/>
            <person name="Weissenbach J."/>
            <person name="Scarpelli C."/>
            <person name="Schachter V."/>
            <person name="Sperling L."/>
            <person name="Meyer E."/>
            <person name="Cohen J."/>
            <person name="Wincker P."/>
        </authorList>
    </citation>
    <scope>NUCLEOTIDE SEQUENCE [LARGE SCALE GENOMIC DNA]</scope>
    <source>
        <strain evidence="1 2">Stock d4-2</strain>
    </source>
</reference>
<name>A0E4S0_PARTE</name>
<dbReference type="HOGENOM" id="CLU_1491834_0_0_1"/>
<dbReference type="InParanoid" id="A0E4S0"/>
<accession>A0E4S0</accession>
<protein>
    <submittedName>
        <fullName evidence="1">Uncharacterized protein</fullName>
    </submittedName>
</protein>
<keyword evidence="2" id="KW-1185">Reference proteome</keyword>
<proteinExistence type="predicted"/>
<gene>
    <name evidence="1" type="ORF">GSPATT00023462001</name>
</gene>
<dbReference type="AlphaFoldDB" id="A0E4S0"/>
<evidence type="ECO:0000313" key="2">
    <source>
        <dbReference type="Proteomes" id="UP000000600"/>
    </source>
</evidence>
<dbReference type="RefSeq" id="XP_001457684.1">
    <property type="nucleotide sequence ID" value="XM_001457647.2"/>
</dbReference>
<dbReference type="KEGG" id="ptm:GSPATT00023462001"/>
<sequence length="181" mass="21650">MNFKLKLQLWNVFIKPPYDYSASAFWQEKRKTYQRTIQLSYKKSIKVIGNLPMNTTDKFVNSCAKKTNNIYKLNKILIYQRLANRGFSLDLEQQDFEDIKGDQIRVKQLPNNIVQIYKLCMLRCKKHKVRATAKHLIERNLKISEDKLLKLIFSNQGKKKRIQKMERQIEECIQKSNFVQM</sequence>
<dbReference type="GeneID" id="5043468"/>
<organism evidence="1 2">
    <name type="scientific">Paramecium tetraurelia</name>
    <dbReference type="NCBI Taxonomy" id="5888"/>
    <lineage>
        <taxon>Eukaryota</taxon>
        <taxon>Sar</taxon>
        <taxon>Alveolata</taxon>
        <taxon>Ciliophora</taxon>
        <taxon>Intramacronucleata</taxon>
        <taxon>Oligohymenophorea</taxon>
        <taxon>Peniculida</taxon>
        <taxon>Parameciidae</taxon>
        <taxon>Paramecium</taxon>
    </lineage>
</organism>
<dbReference type="Proteomes" id="UP000000600">
    <property type="component" value="Unassembled WGS sequence"/>
</dbReference>
<evidence type="ECO:0000313" key="1">
    <source>
        <dbReference type="EMBL" id="CAK90287.1"/>
    </source>
</evidence>